<reference evidence="2 3" key="1">
    <citation type="journal article" date="2014" name="Curr. Biol.">
        <title>The genome of the clonal raider ant Cerapachys biroi.</title>
        <authorList>
            <person name="Oxley P.R."/>
            <person name="Ji L."/>
            <person name="Fetter-Pruneda I."/>
            <person name="McKenzie S.K."/>
            <person name="Li C."/>
            <person name="Hu H."/>
            <person name="Zhang G."/>
            <person name="Kronauer D.J."/>
        </authorList>
    </citation>
    <scope>NUCLEOTIDE SEQUENCE [LARGE SCALE GENOMIC DNA]</scope>
</reference>
<feature type="compositionally biased region" description="Basic and acidic residues" evidence="1">
    <location>
        <begin position="195"/>
        <end position="215"/>
    </location>
</feature>
<evidence type="ECO:0000256" key="1">
    <source>
        <dbReference type="SAM" id="MobiDB-lite"/>
    </source>
</evidence>
<feature type="region of interest" description="Disordered" evidence="1">
    <location>
        <begin position="174"/>
        <end position="216"/>
    </location>
</feature>
<protein>
    <submittedName>
        <fullName evidence="2">Uncharacterized protein</fullName>
    </submittedName>
</protein>
<evidence type="ECO:0000313" key="3">
    <source>
        <dbReference type="Proteomes" id="UP000053097"/>
    </source>
</evidence>
<accession>A0A026VUM4</accession>
<dbReference type="AlphaFoldDB" id="A0A026VUM4"/>
<name>A0A026VUM4_OOCBI</name>
<organism evidence="2 3">
    <name type="scientific">Ooceraea biroi</name>
    <name type="common">Clonal raider ant</name>
    <name type="synonym">Cerapachys biroi</name>
    <dbReference type="NCBI Taxonomy" id="2015173"/>
    <lineage>
        <taxon>Eukaryota</taxon>
        <taxon>Metazoa</taxon>
        <taxon>Ecdysozoa</taxon>
        <taxon>Arthropoda</taxon>
        <taxon>Hexapoda</taxon>
        <taxon>Insecta</taxon>
        <taxon>Pterygota</taxon>
        <taxon>Neoptera</taxon>
        <taxon>Endopterygota</taxon>
        <taxon>Hymenoptera</taxon>
        <taxon>Apocrita</taxon>
        <taxon>Aculeata</taxon>
        <taxon>Formicoidea</taxon>
        <taxon>Formicidae</taxon>
        <taxon>Dorylinae</taxon>
        <taxon>Ooceraea</taxon>
    </lineage>
</organism>
<proteinExistence type="predicted"/>
<dbReference type="EMBL" id="KK107921">
    <property type="protein sequence ID" value="EZA47196.1"/>
    <property type="molecule type" value="Genomic_DNA"/>
</dbReference>
<evidence type="ECO:0000313" key="2">
    <source>
        <dbReference type="EMBL" id="EZA47196.1"/>
    </source>
</evidence>
<gene>
    <name evidence="2" type="ORF">X777_16458</name>
</gene>
<keyword evidence="3" id="KW-1185">Reference proteome</keyword>
<dbReference type="Proteomes" id="UP000053097">
    <property type="component" value="Unassembled WGS sequence"/>
</dbReference>
<sequence>MHYADRRSTIGRRDERDQKYVVDSLPRISGSSLDEGQDIRNLHLPEVAAAPSDFVADLPRIAECWSLRSETTRLSRGSSLLKAKKRRREEVRRATEFKEPRERGALMERETEVARPIESAWDRGMVRERLAAFRSPRESGRTKKMRQRGGGAEETAGAYARVFVYLCGTPENLVDERERKEEEEQEQEEAEEEDARVRRAREGPYPMKGKDEDGGKSQWPTKVCCPFVTRERVLAPAVGTRNCVVGFSVEICVRCNTPVHLFARGHDTSEDVNEY</sequence>
<feature type="compositionally biased region" description="Acidic residues" evidence="1">
    <location>
        <begin position="183"/>
        <end position="194"/>
    </location>
</feature>